<dbReference type="RefSeq" id="WP_271928964.1">
    <property type="nucleotide sequence ID" value="NZ_JAQNDO010000001.1"/>
</dbReference>
<organism evidence="1 2">
    <name type="scientific">Polyangium mundeleinium</name>
    <dbReference type="NCBI Taxonomy" id="2995306"/>
    <lineage>
        <taxon>Bacteria</taxon>
        <taxon>Pseudomonadati</taxon>
        <taxon>Myxococcota</taxon>
        <taxon>Polyangia</taxon>
        <taxon>Polyangiales</taxon>
        <taxon>Polyangiaceae</taxon>
        <taxon>Polyangium</taxon>
    </lineage>
</organism>
<dbReference type="EMBL" id="JAQNDO010000001">
    <property type="protein sequence ID" value="MDC0749286.1"/>
    <property type="molecule type" value="Genomic_DNA"/>
</dbReference>
<reference evidence="1 2" key="1">
    <citation type="submission" date="2022-11" db="EMBL/GenBank/DDBJ databases">
        <title>Minimal conservation of predation-associated metabolite biosynthetic gene clusters underscores biosynthetic potential of Myxococcota including descriptions for ten novel species: Archangium lansinium sp. nov., Myxococcus landrumus sp. nov., Nannocystis bai.</title>
        <authorList>
            <person name="Ahearne A."/>
            <person name="Stevens C."/>
            <person name="Dowd S."/>
        </authorList>
    </citation>
    <scope>NUCLEOTIDE SEQUENCE [LARGE SCALE GENOMIC DNA]</scope>
    <source>
        <strain evidence="1 2">RJM3</strain>
    </source>
</reference>
<dbReference type="Proteomes" id="UP001221411">
    <property type="component" value="Unassembled WGS sequence"/>
</dbReference>
<comment type="caution">
    <text evidence="1">The sequence shown here is derived from an EMBL/GenBank/DDBJ whole genome shotgun (WGS) entry which is preliminary data.</text>
</comment>
<accession>A0ABT5F5C0</accession>
<protein>
    <submittedName>
        <fullName evidence="1">Uncharacterized protein</fullName>
    </submittedName>
</protein>
<name>A0ABT5F5C0_9BACT</name>
<gene>
    <name evidence="1" type="ORF">POL67_48605</name>
</gene>
<proteinExistence type="predicted"/>
<sequence>MNSGCLLNWMPVFGAGLPSTNGSGRAVNAGPASSIATTTVWWSLLPATSPWTNRA</sequence>
<keyword evidence="2" id="KW-1185">Reference proteome</keyword>
<evidence type="ECO:0000313" key="2">
    <source>
        <dbReference type="Proteomes" id="UP001221411"/>
    </source>
</evidence>
<evidence type="ECO:0000313" key="1">
    <source>
        <dbReference type="EMBL" id="MDC0749286.1"/>
    </source>
</evidence>